<evidence type="ECO:0008006" key="4">
    <source>
        <dbReference type="Google" id="ProtNLM"/>
    </source>
</evidence>
<feature type="region of interest" description="Disordered" evidence="1">
    <location>
        <begin position="358"/>
        <end position="398"/>
    </location>
</feature>
<dbReference type="GO" id="GO:0016192">
    <property type="term" value="P:vesicle-mediated transport"/>
    <property type="evidence" value="ECO:0007669"/>
    <property type="project" value="InterPro"/>
</dbReference>
<dbReference type="InterPro" id="IPR013176">
    <property type="entry name" value="Ccz1"/>
</dbReference>
<keyword evidence="3" id="KW-1185">Reference proteome</keyword>
<dbReference type="Proteomes" id="UP001182556">
    <property type="component" value="Unassembled WGS sequence"/>
</dbReference>
<reference evidence="2" key="1">
    <citation type="submission" date="2023-02" db="EMBL/GenBank/DDBJ databases">
        <title>Identification and recombinant expression of a fungal hydrolase from Papiliotrema laurentii that hydrolyzes apple cutin and clears colloidal polyester polyurethane.</title>
        <authorList>
            <consortium name="DOE Joint Genome Institute"/>
            <person name="Roman V.A."/>
            <person name="Bojanowski C."/>
            <person name="Crable B.R."/>
            <person name="Wagner D.N."/>
            <person name="Hung C.S."/>
            <person name="Nadeau L.J."/>
            <person name="Schratz L."/>
            <person name="Haridas S."/>
            <person name="Pangilinan J."/>
            <person name="Lipzen A."/>
            <person name="Na H."/>
            <person name="Yan M."/>
            <person name="Ng V."/>
            <person name="Grigoriev I.V."/>
            <person name="Spatafora J.W."/>
            <person name="Barlow D."/>
            <person name="Biffinger J."/>
            <person name="Kelley-Loughnane N."/>
            <person name="Varaljay V.A."/>
            <person name="Crookes-Goodson W.J."/>
        </authorList>
    </citation>
    <scope>NUCLEOTIDE SEQUENCE</scope>
    <source>
        <strain evidence="2">5307AH</strain>
    </source>
</reference>
<gene>
    <name evidence="2" type="ORF">DB88DRAFT_488832</name>
</gene>
<comment type="caution">
    <text evidence="2">The sequence shown here is derived from an EMBL/GenBank/DDBJ whole genome shotgun (WGS) entry which is preliminary data.</text>
</comment>
<feature type="compositionally biased region" description="Acidic residues" evidence="1">
    <location>
        <begin position="51"/>
        <end position="62"/>
    </location>
</feature>
<dbReference type="PANTHER" id="PTHR13056">
    <property type="entry name" value="VACUOLAR FUSION PROTEIN CCZ1 HOMOLOG-RELATED"/>
    <property type="match status" value="1"/>
</dbReference>
<protein>
    <recommendedName>
        <fullName evidence="4">CCZ1/INTU/HSP4 first Longin domain-containing protein</fullName>
    </recommendedName>
</protein>
<feature type="compositionally biased region" description="Polar residues" evidence="1">
    <location>
        <begin position="615"/>
        <end position="628"/>
    </location>
</feature>
<dbReference type="GO" id="GO:0035658">
    <property type="term" value="C:Mon1-Ccz1 complex"/>
    <property type="evidence" value="ECO:0007669"/>
    <property type="project" value="InterPro"/>
</dbReference>
<dbReference type="AlphaFoldDB" id="A0AAD9FQN8"/>
<feature type="region of interest" description="Disordered" evidence="1">
    <location>
        <begin position="598"/>
        <end position="637"/>
    </location>
</feature>
<organism evidence="2 3">
    <name type="scientific">Papiliotrema laurentii</name>
    <name type="common">Cryptococcus laurentii</name>
    <dbReference type="NCBI Taxonomy" id="5418"/>
    <lineage>
        <taxon>Eukaryota</taxon>
        <taxon>Fungi</taxon>
        <taxon>Dikarya</taxon>
        <taxon>Basidiomycota</taxon>
        <taxon>Agaricomycotina</taxon>
        <taxon>Tremellomycetes</taxon>
        <taxon>Tremellales</taxon>
        <taxon>Rhynchogastremaceae</taxon>
        <taxon>Papiliotrema</taxon>
    </lineage>
</organism>
<name>A0AAD9FQN8_PAPLA</name>
<feature type="region of interest" description="Disordered" evidence="1">
    <location>
        <begin position="322"/>
        <end position="344"/>
    </location>
</feature>
<dbReference type="EMBL" id="JAODAN010000005">
    <property type="protein sequence ID" value="KAK1924012.1"/>
    <property type="molecule type" value="Genomic_DNA"/>
</dbReference>
<sequence>MTGPTSTRPIPASLSHFVIFNPTLKPFQAPTRAAQRANTTSQEGEGKTEDVAGEEEERDKDLEDDLKEAAQILFYTSRSSQTVSRDTMLKQTGLIKGLMGFSDMLVPSQPILPFSSPDYPAAYAPPTKSTDHQENVGYISIRSAKTRMIVWSPEPDFYVYVNIALASVILSEEGEKEPAPTAQGLSDRAIVQALERGYEDFRLLHGPLNQLLPPSHALSSILERFWTKFAFTFENDIVSTIPSLSLSLPVHSSPDPRISQAVHRALEVFVEDSDVPANVDYGVINHLGPLHVSVADAALTRYLSRLVAATLPPPVEVVKSDSRHTLGLGRRDHSGGRDRKTSWGAGLGTLSWVPSLPSLTPRSLTPVSGSPSSAIPPSHDAPKRGEDKDKEREKETKGKWVFGMPSLGLGEAMGSVGGVFGLGGTAKSTAAGGSAAPEVVTAATVVTASHPERETVSVADAGDSSTLEVYATRRLMADNASVSGGQDGEGANAVSARLPETTLADSASHVSQTSVDVEDLQSAVEPVEEIELGWEKRTVHMPNSSGGERWVTRRLSWIIRENVLLFVLQPENAASPFELPSPRATLSLYSKLNTILSPEQPSSVSHESSKHAPMGNSTIVVSDGSTEVSGPEADAASSASLGELRDALYRDKKVHEVYARTAGSKFIISKRLGQTPARMDAAHEVHMAIERKDANLPDAEHAMRSFLKHRQDVMAG</sequence>
<feature type="compositionally biased region" description="Polar residues" evidence="1">
    <location>
        <begin position="358"/>
        <end position="375"/>
    </location>
</feature>
<accession>A0AAD9FQN8</accession>
<feature type="region of interest" description="Disordered" evidence="1">
    <location>
        <begin position="28"/>
        <end position="62"/>
    </location>
</feature>
<evidence type="ECO:0000313" key="2">
    <source>
        <dbReference type="EMBL" id="KAK1924012.1"/>
    </source>
</evidence>
<feature type="compositionally biased region" description="Basic and acidic residues" evidence="1">
    <location>
        <begin position="322"/>
        <end position="341"/>
    </location>
</feature>
<feature type="compositionally biased region" description="Basic and acidic residues" evidence="1">
    <location>
        <begin position="380"/>
        <end position="398"/>
    </location>
</feature>
<dbReference type="PANTHER" id="PTHR13056:SF0">
    <property type="entry name" value="VACUOLAR FUSION PROTEIN CCZ1 HOMOLOG-RELATED"/>
    <property type="match status" value="1"/>
</dbReference>
<evidence type="ECO:0000313" key="3">
    <source>
        <dbReference type="Proteomes" id="UP001182556"/>
    </source>
</evidence>
<evidence type="ECO:0000256" key="1">
    <source>
        <dbReference type="SAM" id="MobiDB-lite"/>
    </source>
</evidence>
<proteinExistence type="predicted"/>